<sequence>MRSPCCATWTAARFGGVRRTPFLMAGTACAAWIDADETAVAPVQMGNPMQGSVRWCALLFLSLVATRGIEAAGAEHLIVSPQLQRAHLKFQNILAKVKLPSGSPAARRLLQPNTPLCFWDEDSCTARYESNAPDSEFAQVFTDYETCLKISSKDTCLDAPQCYWDDTFVADSPTCLLDLTRKVRDCLDPHYMVAFRAGQCSSLFLKANCLSLPGCQWSGTDAKCQEDQAAVIEAISASPRLAFAAAQTARCQLFNPCVSPCGEADSGECIYRPLANATEWFLPNATSTFCQYMKLGFGCVFAPADSTCTGACEIDEEGECDLSDKGAVEFLYGSSEAEKAKWLDAAEACSAIKDPDECSSFTGGR</sequence>
<reference evidence="1" key="1">
    <citation type="submission" date="2020-12" db="EMBL/GenBank/DDBJ databases">
        <authorList>
            <person name="Iha C."/>
        </authorList>
    </citation>
    <scope>NUCLEOTIDE SEQUENCE</scope>
</reference>
<accession>A0A8S1IXY3</accession>
<comment type="caution">
    <text evidence="1">The sequence shown here is derived from an EMBL/GenBank/DDBJ whole genome shotgun (WGS) entry which is preliminary data.</text>
</comment>
<gene>
    <name evidence="1" type="ORF">OSTQU699_LOCUS5317</name>
</gene>
<keyword evidence="2" id="KW-1185">Reference proteome</keyword>
<proteinExistence type="predicted"/>
<protein>
    <submittedName>
        <fullName evidence="1">Uncharacterized protein</fullName>
    </submittedName>
</protein>
<dbReference type="AlphaFoldDB" id="A0A8S1IXY3"/>
<evidence type="ECO:0000313" key="1">
    <source>
        <dbReference type="EMBL" id="CAD7699958.1"/>
    </source>
</evidence>
<dbReference type="EMBL" id="CAJHUC010001141">
    <property type="protein sequence ID" value="CAD7699958.1"/>
    <property type="molecule type" value="Genomic_DNA"/>
</dbReference>
<dbReference type="Proteomes" id="UP000708148">
    <property type="component" value="Unassembled WGS sequence"/>
</dbReference>
<organism evidence="1 2">
    <name type="scientific">Ostreobium quekettii</name>
    <dbReference type="NCBI Taxonomy" id="121088"/>
    <lineage>
        <taxon>Eukaryota</taxon>
        <taxon>Viridiplantae</taxon>
        <taxon>Chlorophyta</taxon>
        <taxon>core chlorophytes</taxon>
        <taxon>Ulvophyceae</taxon>
        <taxon>TCBD clade</taxon>
        <taxon>Bryopsidales</taxon>
        <taxon>Ostreobineae</taxon>
        <taxon>Ostreobiaceae</taxon>
        <taxon>Ostreobium</taxon>
    </lineage>
</organism>
<name>A0A8S1IXY3_9CHLO</name>
<evidence type="ECO:0000313" key="2">
    <source>
        <dbReference type="Proteomes" id="UP000708148"/>
    </source>
</evidence>